<protein>
    <submittedName>
        <fullName evidence="1">Uncharacterized protein</fullName>
    </submittedName>
</protein>
<sequence>MDLNKLHPLFDFWIANYLPLKKICPLLWKKWNGIETASVFIIVKDSKGCSDTFIHFVAENHRKRSSPSNVGSLIEITQVHSVNRARRAVKNIQVKRIICSIEA</sequence>
<reference evidence="1 2" key="1">
    <citation type="journal article" date="2012" name="Genome Biol.">
        <title>Sequencing three crocodilian genomes to illuminate the evolution of archosaurs and amniotes.</title>
        <authorList>
            <person name="St John J.A."/>
            <person name="Braun E.L."/>
            <person name="Isberg S.R."/>
            <person name="Miles L.G."/>
            <person name="Chong A.Y."/>
            <person name="Gongora J."/>
            <person name="Dalzell P."/>
            <person name="Moran C."/>
            <person name="Bed'hom B."/>
            <person name="Abzhanov A."/>
            <person name="Burgess S.C."/>
            <person name="Cooksey A.M."/>
            <person name="Castoe T.A."/>
            <person name="Crawford N.G."/>
            <person name="Densmore L.D."/>
            <person name="Drew J.C."/>
            <person name="Edwards S.V."/>
            <person name="Faircloth B.C."/>
            <person name="Fujita M.K."/>
            <person name="Greenwold M.J."/>
            <person name="Hoffmann F.G."/>
            <person name="Howard J.M."/>
            <person name="Iguchi T."/>
            <person name="Janes D.E."/>
            <person name="Khan S.Y."/>
            <person name="Kohno S."/>
            <person name="de Koning A.J."/>
            <person name="Lance S.L."/>
            <person name="McCarthy F.M."/>
            <person name="McCormack J.E."/>
            <person name="Merchant M.E."/>
            <person name="Peterson D.G."/>
            <person name="Pollock D.D."/>
            <person name="Pourmand N."/>
            <person name="Raney B.J."/>
            <person name="Roessler K.A."/>
            <person name="Sanford J.R."/>
            <person name="Sawyer R.H."/>
            <person name="Schmidt C.J."/>
            <person name="Triplett E.W."/>
            <person name="Tuberville T.D."/>
            <person name="Venegas-Anaya M."/>
            <person name="Howard J.T."/>
            <person name="Jarvis E.D."/>
            <person name="Guillette L.J.Jr."/>
            <person name="Glenn T.C."/>
            <person name="Green R.E."/>
            <person name="Ray D.A."/>
        </authorList>
    </citation>
    <scope>NUCLEOTIDE SEQUENCE [LARGE SCALE GENOMIC DNA]</scope>
    <source>
        <strain evidence="1">KSC_2009_1</strain>
    </source>
</reference>
<keyword evidence="2" id="KW-1185">Reference proteome</keyword>
<accession>A0A151NV26</accession>
<dbReference type="EMBL" id="AKHW03001922">
    <property type="protein sequence ID" value="KYO40593.1"/>
    <property type="molecule type" value="Genomic_DNA"/>
</dbReference>
<dbReference type="Proteomes" id="UP000050525">
    <property type="component" value="Unassembled WGS sequence"/>
</dbReference>
<comment type="caution">
    <text evidence="1">The sequence shown here is derived from an EMBL/GenBank/DDBJ whole genome shotgun (WGS) entry which is preliminary data.</text>
</comment>
<organism evidence="1 2">
    <name type="scientific">Alligator mississippiensis</name>
    <name type="common">American alligator</name>
    <dbReference type="NCBI Taxonomy" id="8496"/>
    <lineage>
        <taxon>Eukaryota</taxon>
        <taxon>Metazoa</taxon>
        <taxon>Chordata</taxon>
        <taxon>Craniata</taxon>
        <taxon>Vertebrata</taxon>
        <taxon>Euteleostomi</taxon>
        <taxon>Archelosauria</taxon>
        <taxon>Archosauria</taxon>
        <taxon>Crocodylia</taxon>
        <taxon>Alligatoridae</taxon>
        <taxon>Alligatorinae</taxon>
        <taxon>Alligator</taxon>
    </lineage>
</organism>
<dbReference type="AlphaFoldDB" id="A0A151NV26"/>
<gene>
    <name evidence="1" type="ORF">Y1Q_0009608</name>
</gene>
<evidence type="ECO:0000313" key="1">
    <source>
        <dbReference type="EMBL" id="KYO40593.1"/>
    </source>
</evidence>
<name>A0A151NV26_ALLMI</name>
<evidence type="ECO:0000313" key="2">
    <source>
        <dbReference type="Proteomes" id="UP000050525"/>
    </source>
</evidence>
<proteinExistence type="predicted"/>